<feature type="transmembrane region" description="Helical" evidence="1">
    <location>
        <begin position="27"/>
        <end position="48"/>
    </location>
</feature>
<dbReference type="EMBL" id="CP136508">
    <property type="protein sequence ID" value="WUR15034.1"/>
    <property type="molecule type" value="Genomic_DNA"/>
</dbReference>
<keyword evidence="1" id="KW-0812">Transmembrane</keyword>
<keyword evidence="1" id="KW-0472">Membrane</keyword>
<keyword evidence="3" id="KW-1185">Reference proteome</keyword>
<organism evidence="2 3">
    <name type="scientific">[Empedobacter] haloabium</name>
    <dbReference type="NCBI Taxonomy" id="592317"/>
    <lineage>
        <taxon>Bacteria</taxon>
        <taxon>Pseudomonadati</taxon>
        <taxon>Pseudomonadota</taxon>
        <taxon>Betaproteobacteria</taxon>
        <taxon>Burkholderiales</taxon>
        <taxon>Oxalobacteraceae</taxon>
        <taxon>Telluria group</taxon>
        <taxon>Telluria group incertae sedis</taxon>
    </lineage>
</organism>
<gene>
    <name evidence="2" type="ORF">E7V67_007975</name>
</gene>
<proteinExistence type="predicted"/>
<accession>A0ABZ1UR55</accession>
<evidence type="ECO:0000313" key="2">
    <source>
        <dbReference type="EMBL" id="WUR15034.1"/>
    </source>
</evidence>
<sequence>MRQDRLSAHIGITLQKLRRMETRLSRAGMPAVLARLPMWMLCLIYCTMMRGKTARIGRIEQRIHSWLDTIRELSRHEKGRTELVDLDSSMRNDIETTKRTLLALREVCLDIGTMFGSIGFRSRLLTCTQQAFVTVVDDSCATATALQLALQSHDRHALALLRAMDQEHEPAPAAPTTQPATAAQGS</sequence>
<reference evidence="2 3" key="1">
    <citation type="journal article" date="2019" name="Int. J. Syst. Evol. Microbiol.">
        <title>The Draft Whole-Genome Sequence of the Antibiotic Producer Empedobacter haloabium ATCC 31962 Provides Indications for Its Taxonomic Reclassification.</title>
        <authorList>
            <person name="Miess H."/>
            <person name="Arlt P."/>
            <person name="Apel A.K."/>
            <person name="Weber T."/>
            <person name="Nieselt K."/>
            <person name="Hanssen F."/>
            <person name="Czemmel S."/>
            <person name="Nahnsen S."/>
            <person name="Gross H."/>
        </authorList>
    </citation>
    <scope>NUCLEOTIDE SEQUENCE [LARGE SCALE GENOMIC DNA]</scope>
    <source>
        <strain evidence="2 3">ATCC 31962</strain>
    </source>
</reference>
<evidence type="ECO:0000256" key="1">
    <source>
        <dbReference type="SAM" id="Phobius"/>
    </source>
</evidence>
<name>A0ABZ1UR55_9BURK</name>
<protein>
    <submittedName>
        <fullName evidence="2">Uncharacterized protein</fullName>
    </submittedName>
</protein>
<evidence type="ECO:0000313" key="3">
    <source>
        <dbReference type="Proteomes" id="UP000321323"/>
    </source>
</evidence>
<keyword evidence="1" id="KW-1133">Transmembrane helix</keyword>
<dbReference type="Proteomes" id="UP000321323">
    <property type="component" value="Chromosome"/>
</dbReference>